<feature type="signal peptide" evidence="1">
    <location>
        <begin position="1"/>
        <end position="22"/>
    </location>
</feature>
<evidence type="ECO:0000256" key="1">
    <source>
        <dbReference type="SAM" id="SignalP"/>
    </source>
</evidence>
<dbReference type="RefSeq" id="WP_317935090.1">
    <property type="nucleotide sequence ID" value="NZ_JAUBDH010000003.1"/>
</dbReference>
<evidence type="ECO:0008006" key="4">
    <source>
        <dbReference type="Google" id="ProtNLM"/>
    </source>
</evidence>
<comment type="caution">
    <text evidence="2">The sequence shown here is derived from an EMBL/GenBank/DDBJ whole genome shotgun (WGS) entry which is preliminary data.</text>
</comment>
<sequence>MKKTLILIITCLAILVSGCTSKEEEQQSPENANLVASEKTLPNDFESTAAVQDPKNHVAVRVTYQKDYEAAWQQFQLEGALPEVNLKENDLLFIGMFESSSCPYEIDTMNVEDGSKELTVNFSPLAEACTADLSPRNFVIAVQKQVASELGSILLVSQGQKTKVPIQPTEEILKKP</sequence>
<reference evidence="2 3" key="1">
    <citation type="submission" date="2023-06" db="EMBL/GenBank/DDBJ databases">
        <title>Sporosarcina sp. nov., isolated from Korean traditional fermented seafood 'Jeotgal'.</title>
        <authorList>
            <person name="Yang A.-I."/>
            <person name="Shin N.-R."/>
        </authorList>
    </citation>
    <scope>NUCLEOTIDE SEQUENCE [LARGE SCALE GENOMIC DNA]</scope>
    <source>
        <strain evidence="2 3">KCTC3840</strain>
    </source>
</reference>
<name>A0ABU4FXU5_9BACL</name>
<dbReference type="PROSITE" id="PS51257">
    <property type="entry name" value="PROKAR_LIPOPROTEIN"/>
    <property type="match status" value="1"/>
</dbReference>
<protein>
    <recommendedName>
        <fullName evidence="4">Lipoprotein</fullName>
    </recommendedName>
</protein>
<evidence type="ECO:0000313" key="2">
    <source>
        <dbReference type="EMBL" id="MDW0109543.1"/>
    </source>
</evidence>
<accession>A0ABU4FXU5</accession>
<feature type="chain" id="PRO_5046158152" description="Lipoprotein" evidence="1">
    <location>
        <begin position="23"/>
        <end position="176"/>
    </location>
</feature>
<proteinExistence type="predicted"/>
<gene>
    <name evidence="2" type="ORF">QT716_05680</name>
</gene>
<dbReference type="EMBL" id="JAUBDH010000003">
    <property type="protein sequence ID" value="MDW0109543.1"/>
    <property type="molecule type" value="Genomic_DNA"/>
</dbReference>
<organism evidence="2 3">
    <name type="scientific">Sporosarcina aquimarina</name>
    <dbReference type="NCBI Taxonomy" id="114975"/>
    <lineage>
        <taxon>Bacteria</taxon>
        <taxon>Bacillati</taxon>
        <taxon>Bacillota</taxon>
        <taxon>Bacilli</taxon>
        <taxon>Bacillales</taxon>
        <taxon>Caryophanaceae</taxon>
        <taxon>Sporosarcina</taxon>
    </lineage>
</organism>
<evidence type="ECO:0000313" key="3">
    <source>
        <dbReference type="Proteomes" id="UP001280629"/>
    </source>
</evidence>
<dbReference type="Proteomes" id="UP001280629">
    <property type="component" value="Unassembled WGS sequence"/>
</dbReference>
<keyword evidence="3" id="KW-1185">Reference proteome</keyword>
<keyword evidence="1" id="KW-0732">Signal</keyword>